<feature type="transmembrane region" description="Helical" evidence="1">
    <location>
        <begin position="35"/>
        <end position="54"/>
    </location>
</feature>
<keyword evidence="1" id="KW-0812">Transmembrane</keyword>
<dbReference type="AlphaFoldDB" id="A0A1G8MAR4"/>
<feature type="transmembrane region" description="Helical" evidence="1">
    <location>
        <begin position="199"/>
        <end position="218"/>
    </location>
</feature>
<feature type="transmembrane region" description="Helical" evidence="1">
    <location>
        <begin position="158"/>
        <end position="187"/>
    </location>
</feature>
<evidence type="ECO:0000313" key="2">
    <source>
        <dbReference type="EMBL" id="SDI64480.1"/>
    </source>
</evidence>
<evidence type="ECO:0000313" key="3">
    <source>
        <dbReference type="Proteomes" id="UP000183255"/>
    </source>
</evidence>
<organism evidence="2 3">
    <name type="scientific">Proteiniclasticum ruminis</name>
    <dbReference type="NCBI Taxonomy" id="398199"/>
    <lineage>
        <taxon>Bacteria</taxon>
        <taxon>Bacillati</taxon>
        <taxon>Bacillota</taxon>
        <taxon>Clostridia</taxon>
        <taxon>Eubacteriales</taxon>
        <taxon>Clostridiaceae</taxon>
        <taxon>Proteiniclasticum</taxon>
    </lineage>
</organism>
<dbReference type="InterPro" id="IPR008875">
    <property type="entry name" value="TraX"/>
</dbReference>
<evidence type="ECO:0000256" key="1">
    <source>
        <dbReference type="SAM" id="Phobius"/>
    </source>
</evidence>
<sequence length="223" mass="25270">MKLLNSMHLKLLALITMIIDHTGAIFFGGQDIYRIIGRLSFPIYCFLLVEGFFHTKSREKYALRLFIFALISELPFDYAFFGGLNGSHQNIFFTLFLGLSAIWISESFRRKNPLISVAGFVGAAVLSTILNTDYTILGILYILIFYSAKSMPHGLKEIYILLGIGTATSFLSSSIQMYAIFAVIPIMFYNGKPGLRSRLVQYGFYAAYPVHLMILYLIQTFMN</sequence>
<dbReference type="Pfam" id="PF05857">
    <property type="entry name" value="TraX"/>
    <property type="match status" value="1"/>
</dbReference>
<protein>
    <submittedName>
        <fullName evidence="2">TraX protein</fullName>
    </submittedName>
</protein>
<feature type="transmembrane region" description="Helical" evidence="1">
    <location>
        <begin position="117"/>
        <end position="146"/>
    </location>
</feature>
<reference evidence="2 3" key="1">
    <citation type="submission" date="2016-10" db="EMBL/GenBank/DDBJ databases">
        <authorList>
            <person name="de Groot N.N."/>
        </authorList>
    </citation>
    <scope>NUCLEOTIDE SEQUENCE [LARGE SCALE GENOMIC DNA]</scope>
    <source>
        <strain evidence="2 3">CGMCC 1.5058</strain>
    </source>
</reference>
<keyword evidence="1" id="KW-1133">Transmembrane helix</keyword>
<dbReference type="Proteomes" id="UP000183255">
    <property type="component" value="Unassembled WGS sequence"/>
</dbReference>
<feature type="transmembrane region" description="Helical" evidence="1">
    <location>
        <begin position="12"/>
        <end position="29"/>
    </location>
</feature>
<dbReference type="EMBL" id="FNDZ01000003">
    <property type="protein sequence ID" value="SDI64480.1"/>
    <property type="molecule type" value="Genomic_DNA"/>
</dbReference>
<accession>A0A1G8MAR4</accession>
<proteinExistence type="predicted"/>
<keyword evidence="1" id="KW-0472">Membrane</keyword>
<name>A0A1G8MAR4_9CLOT</name>
<feature type="transmembrane region" description="Helical" evidence="1">
    <location>
        <begin position="87"/>
        <end position="105"/>
    </location>
</feature>
<feature type="transmembrane region" description="Helical" evidence="1">
    <location>
        <begin position="61"/>
        <end position="81"/>
    </location>
</feature>
<gene>
    <name evidence="2" type="ORF">SAMN05421804_103320</name>
</gene>